<dbReference type="Pfam" id="PF00583">
    <property type="entry name" value="Acetyltransf_1"/>
    <property type="match status" value="1"/>
</dbReference>
<dbReference type="CDD" id="cd04301">
    <property type="entry name" value="NAT_SF"/>
    <property type="match status" value="1"/>
</dbReference>
<dbReference type="PANTHER" id="PTHR43415">
    <property type="entry name" value="SPERMIDINE N(1)-ACETYLTRANSFERASE"/>
    <property type="match status" value="1"/>
</dbReference>
<dbReference type="AlphaFoldDB" id="E3BHM5"/>
<dbReference type="PANTHER" id="PTHR43415:SF3">
    <property type="entry name" value="GNAT-FAMILY ACETYLTRANSFERASE"/>
    <property type="match status" value="1"/>
</dbReference>
<dbReference type="GO" id="GO:0016747">
    <property type="term" value="F:acyltransferase activity, transferring groups other than amino-acyl groups"/>
    <property type="evidence" value="ECO:0007669"/>
    <property type="project" value="InterPro"/>
</dbReference>
<accession>E3BHM5</accession>
<organism evidence="2 3">
    <name type="scientific">Vibrio caribbeanicus ATCC BAA-2122</name>
    <dbReference type="NCBI Taxonomy" id="796620"/>
    <lineage>
        <taxon>Bacteria</taxon>
        <taxon>Pseudomonadati</taxon>
        <taxon>Pseudomonadota</taxon>
        <taxon>Gammaproteobacteria</taxon>
        <taxon>Vibrionales</taxon>
        <taxon>Vibrionaceae</taxon>
        <taxon>Vibrio</taxon>
    </lineage>
</organism>
<dbReference type="InterPro" id="IPR016181">
    <property type="entry name" value="Acyl_CoA_acyltransferase"/>
</dbReference>
<comment type="caution">
    <text evidence="2">The sequence shown here is derived from an EMBL/GenBank/DDBJ whole genome shotgun (WGS) entry which is preliminary data.</text>
</comment>
<evidence type="ECO:0000259" key="1">
    <source>
        <dbReference type="PROSITE" id="PS51186"/>
    </source>
</evidence>
<dbReference type="EMBL" id="AEIU01000059">
    <property type="protein sequence ID" value="EFP97314.1"/>
    <property type="molecule type" value="Genomic_DNA"/>
</dbReference>
<sequence length="191" mass="21761">MIGYLQLQKKSVYKKRYVSGGNVEYRKLEASDWEQYKELRLLSLVQSPESFENSFEDESKLSDEQWIGRVTATQSAFIMGAYDGDVLIGVAGFAQGLKEKIKHKSYLWGLFVKKEYRGKHIANDMLSKLVHIAFQNTDILQIQLTVASENDAAISLYKKLGFHKYGTEVDALRINGKSYDEILMANVTTET</sequence>
<evidence type="ECO:0000313" key="2">
    <source>
        <dbReference type="EMBL" id="EFP97314.1"/>
    </source>
</evidence>
<dbReference type="PROSITE" id="PS51186">
    <property type="entry name" value="GNAT"/>
    <property type="match status" value="1"/>
</dbReference>
<feature type="domain" description="N-acetyltransferase" evidence="1">
    <location>
        <begin position="23"/>
        <end position="186"/>
    </location>
</feature>
<protein>
    <submittedName>
        <fullName evidence="2">GNAT family phage acetyltransferase</fullName>
    </submittedName>
</protein>
<evidence type="ECO:0000313" key="3">
    <source>
        <dbReference type="Proteomes" id="UP000002943"/>
    </source>
</evidence>
<keyword evidence="3" id="KW-1185">Reference proteome</keyword>
<dbReference type="SUPFAM" id="SSF55729">
    <property type="entry name" value="Acyl-CoA N-acyltransferases (Nat)"/>
    <property type="match status" value="1"/>
</dbReference>
<dbReference type="eggNOG" id="COG0456">
    <property type="taxonomic scope" value="Bacteria"/>
</dbReference>
<reference evidence="2 3" key="1">
    <citation type="journal article" date="2012" name="Int. J. Syst. Evol. Microbiol.">
        <title>Vibrio caribbeanicus sp. nov., isolated from the marine sponge Scleritoderma cyanea.</title>
        <authorList>
            <person name="Hoffmann M."/>
            <person name="Monday S.R."/>
            <person name="Allard M.W."/>
            <person name="Strain E.A."/>
            <person name="Whittaker P."/>
            <person name="Naum M."/>
            <person name="McCarthy P.J."/>
            <person name="Lopez J.V."/>
            <person name="Fischer M."/>
            <person name="Brown E.W."/>
        </authorList>
    </citation>
    <scope>NUCLEOTIDE SEQUENCE [LARGE SCALE GENOMIC DNA]</scope>
    <source>
        <strain evidence="2 3">ATCC BAA-2122</strain>
    </source>
</reference>
<dbReference type="Gene3D" id="3.40.630.30">
    <property type="match status" value="1"/>
</dbReference>
<dbReference type="Proteomes" id="UP000002943">
    <property type="component" value="Unassembled WGS sequence"/>
</dbReference>
<dbReference type="STRING" id="796620.VIBC2010_18004"/>
<proteinExistence type="predicted"/>
<dbReference type="InterPro" id="IPR000182">
    <property type="entry name" value="GNAT_dom"/>
</dbReference>
<keyword evidence="2" id="KW-0808">Transferase</keyword>
<name>E3BHM5_9VIBR</name>
<gene>
    <name evidence="2" type="ORF">VIBC2010_18004</name>
</gene>